<organism evidence="2 3">
    <name type="scientific">Aquimarina litoralis</name>
    <dbReference type="NCBI Taxonomy" id="584605"/>
    <lineage>
        <taxon>Bacteria</taxon>
        <taxon>Pseudomonadati</taxon>
        <taxon>Bacteroidota</taxon>
        <taxon>Flavobacteriia</taxon>
        <taxon>Flavobacteriales</taxon>
        <taxon>Flavobacteriaceae</taxon>
        <taxon>Aquimarina</taxon>
    </lineage>
</organism>
<protein>
    <recommendedName>
        <fullName evidence="1">Peptidase C45 hydrolase domain-containing protein</fullName>
    </recommendedName>
</protein>
<evidence type="ECO:0000313" key="3">
    <source>
        <dbReference type="Proteomes" id="UP001501758"/>
    </source>
</evidence>
<feature type="domain" description="Peptidase C45 hydrolase" evidence="1">
    <location>
        <begin position="106"/>
        <end position="289"/>
    </location>
</feature>
<dbReference type="InterPro" id="IPR047794">
    <property type="entry name" value="C45_proenzyme-like"/>
</dbReference>
<dbReference type="NCBIfam" id="NF040521">
    <property type="entry name" value="C45_proenzyme"/>
    <property type="match status" value="1"/>
</dbReference>
<gene>
    <name evidence="2" type="ORF">GCM10009430_42390</name>
</gene>
<proteinExistence type="predicted"/>
<dbReference type="PANTHER" id="PTHR28583:SF4">
    <property type="entry name" value="N-ACYLETHANOLAMINE-HYDROLYZING ACID AMIDASE"/>
    <property type="match status" value="1"/>
</dbReference>
<accession>A0ABN1J753</accession>
<dbReference type="InterPro" id="IPR005079">
    <property type="entry name" value="Peptidase_C45_hydrolase"/>
</dbReference>
<name>A0ABN1J753_9FLAO</name>
<evidence type="ECO:0000259" key="1">
    <source>
        <dbReference type="Pfam" id="PF03417"/>
    </source>
</evidence>
<dbReference type="EMBL" id="BAAAGE010000005">
    <property type="protein sequence ID" value="GAA0730838.1"/>
    <property type="molecule type" value="Genomic_DNA"/>
</dbReference>
<comment type="caution">
    <text evidence="2">The sequence shown here is derived from an EMBL/GenBank/DDBJ whole genome shotgun (WGS) entry which is preliminary data.</text>
</comment>
<dbReference type="PANTHER" id="PTHR28583">
    <property type="entry name" value="ACID AMIDASE"/>
    <property type="match status" value="1"/>
</dbReference>
<evidence type="ECO:0000313" key="2">
    <source>
        <dbReference type="EMBL" id="GAA0730838.1"/>
    </source>
</evidence>
<sequence>MNECVVNLDLPPEERWQFLKLYKNEVNELLECYISDFVGADIIFDAINEYKDLLVPNEYLREIDGIAAICDFSSNEILVANLYYDLLKFYLGCTAFAVYNGREMLHSRNLDWHTENDLLSKNSIVFDFQKKDETLYKSIGWPGFIGVLSGTKPETFSLTLNAVSSSDSPEIAMPVSFLLRDILLNCNSFEEAKLEIEKTTIMSDCLILLSGIKNEDKVVIERTPKRFKTRTSDEDYIIVTNDYKLLQNLSIKGNILQESSCGRYENTQELLSNQIPMNDQECINILQNENIMMGITVQQMVFHNNTGKIKLIKTCETGQSGIQSGT</sequence>
<dbReference type="RefSeq" id="WP_343914251.1">
    <property type="nucleotide sequence ID" value="NZ_BAAAGE010000005.1"/>
</dbReference>
<dbReference type="Pfam" id="PF03417">
    <property type="entry name" value="AAT"/>
    <property type="match status" value="1"/>
</dbReference>
<reference evidence="2 3" key="1">
    <citation type="journal article" date="2019" name="Int. J. Syst. Evol. Microbiol.">
        <title>The Global Catalogue of Microorganisms (GCM) 10K type strain sequencing project: providing services to taxonomists for standard genome sequencing and annotation.</title>
        <authorList>
            <consortium name="The Broad Institute Genomics Platform"/>
            <consortium name="The Broad Institute Genome Sequencing Center for Infectious Disease"/>
            <person name="Wu L."/>
            <person name="Ma J."/>
        </authorList>
    </citation>
    <scope>NUCLEOTIDE SEQUENCE [LARGE SCALE GENOMIC DNA]</scope>
    <source>
        <strain evidence="2 3">JCM 15974</strain>
    </source>
</reference>
<dbReference type="Proteomes" id="UP001501758">
    <property type="component" value="Unassembled WGS sequence"/>
</dbReference>
<keyword evidence="3" id="KW-1185">Reference proteome</keyword>
<dbReference type="Gene3D" id="3.60.60.10">
    <property type="entry name" value="Penicillin V Acylase, Chain A"/>
    <property type="match status" value="1"/>
</dbReference>